<comment type="caution">
    <text evidence="6">The sequence shown here is derived from an EMBL/GenBank/DDBJ whole genome shotgun (WGS) entry which is preliminary data.</text>
</comment>
<evidence type="ECO:0000313" key="7">
    <source>
        <dbReference type="Proteomes" id="UP000051084"/>
    </source>
</evidence>
<organism evidence="6 7">
    <name type="scientific">Limosilactobacillus equigenerosi DSM 18793 = JCM 14505</name>
    <dbReference type="NCBI Taxonomy" id="1423742"/>
    <lineage>
        <taxon>Bacteria</taxon>
        <taxon>Bacillati</taxon>
        <taxon>Bacillota</taxon>
        <taxon>Bacilli</taxon>
        <taxon>Lactobacillales</taxon>
        <taxon>Lactobacillaceae</taxon>
        <taxon>Limosilactobacillus</taxon>
    </lineage>
</organism>
<dbReference type="EC" id="3.2.1.23" evidence="2"/>
<evidence type="ECO:0000256" key="1">
    <source>
        <dbReference type="ARBA" id="ARBA00001412"/>
    </source>
</evidence>
<dbReference type="Proteomes" id="UP000051084">
    <property type="component" value="Unassembled WGS sequence"/>
</dbReference>
<comment type="catalytic activity">
    <reaction evidence="1">
        <text>Hydrolysis of terminal non-reducing beta-D-galactose residues in beta-D-galactosides.</text>
        <dbReference type="EC" id="3.2.1.23"/>
    </reaction>
</comment>
<feature type="domain" description="Beta galactosidase small chain/" evidence="5">
    <location>
        <begin position="17"/>
        <end position="317"/>
    </location>
</feature>
<dbReference type="GO" id="GO:0005990">
    <property type="term" value="P:lactose catabolic process"/>
    <property type="evidence" value="ECO:0007669"/>
    <property type="project" value="TreeGrafter"/>
</dbReference>
<dbReference type="InterPro" id="IPR011013">
    <property type="entry name" value="Gal_mutarotase_sf_dom"/>
</dbReference>
<dbReference type="SMART" id="SM01038">
    <property type="entry name" value="Bgal_small_N"/>
    <property type="match status" value="1"/>
</dbReference>
<keyword evidence="7" id="KW-1185">Reference proteome</keyword>
<dbReference type="GO" id="GO:0009341">
    <property type="term" value="C:beta-galactosidase complex"/>
    <property type="evidence" value="ECO:0007669"/>
    <property type="project" value="InterPro"/>
</dbReference>
<dbReference type="Gene3D" id="2.70.98.10">
    <property type="match status" value="1"/>
</dbReference>
<dbReference type="EMBL" id="AZGC01000053">
    <property type="protein sequence ID" value="KRL92626.1"/>
    <property type="molecule type" value="Genomic_DNA"/>
</dbReference>
<accession>A0A0R1UP28</accession>
<protein>
    <recommendedName>
        <fullName evidence="2">beta-galactosidase</fullName>
        <ecNumber evidence="2">3.2.1.23</ecNumber>
    </recommendedName>
</protein>
<dbReference type="PANTHER" id="PTHR46323:SF2">
    <property type="entry name" value="BETA-GALACTOSIDASE"/>
    <property type="match status" value="1"/>
</dbReference>
<dbReference type="GO" id="GO:0030246">
    <property type="term" value="F:carbohydrate binding"/>
    <property type="evidence" value="ECO:0007669"/>
    <property type="project" value="InterPro"/>
</dbReference>
<dbReference type="SUPFAM" id="SSF74650">
    <property type="entry name" value="Galactose mutarotase-like"/>
    <property type="match status" value="1"/>
</dbReference>
<evidence type="ECO:0000313" key="6">
    <source>
        <dbReference type="EMBL" id="KRL92626.1"/>
    </source>
</evidence>
<dbReference type="Pfam" id="PF02929">
    <property type="entry name" value="Bgal_small_N"/>
    <property type="match status" value="1"/>
</dbReference>
<reference evidence="6 7" key="1">
    <citation type="journal article" date="2015" name="Genome Announc.">
        <title>Expanding the biotechnology potential of lactobacilli through comparative genomics of 213 strains and associated genera.</title>
        <authorList>
            <person name="Sun Z."/>
            <person name="Harris H.M."/>
            <person name="McCann A."/>
            <person name="Guo C."/>
            <person name="Argimon S."/>
            <person name="Zhang W."/>
            <person name="Yang X."/>
            <person name="Jeffery I.B."/>
            <person name="Cooney J.C."/>
            <person name="Kagawa T.F."/>
            <person name="Liu W."/>
            <person name="Song Y."/>
            <person name="Salvetti E."/>
            <person name="Wrobel A."/>
            <person name="Rasinkangas P."/>
            <person name="Parkhill J."/>
            <person name="Rea M.C."/>
            <person name="O'Sullivan O."/>
            <person name="Ritari J."/>
            <person name="Douillard F.P."/>
            <person name="Paul Ross R."/>
            <person name="Yang R."/>
            <person name="Briner A.E."/>
            <person name="Felis G.E."/>
            <person name="de Vos W.M."/>
            <person name="Barrangou R."/>
            <person name="Klaenhammer T.R."/>
            <person name="Caufield P.W."/>
            <person name="Cui Y."/>
            <person name="Zhang H."/>
            <person name="O'Toole P.W."/>
        </authorList>
    </citation>
    <scope>NUCLEOTIDE SEQUENCE [LARGE SCALE GENOMIC DNA]</scope>
    <source>
        <strain evidence="6 7">DSM 18793</strain>
    </source>
</reference>
<dbReference type="InterPro" id="IPR004199">
    <property type="entry name" value="B-gal_small/dom_5"/>
</dbReference>
<sequence>MDYTNKLHVIFDDGMLGVGGANFHYLFGYERAGIESLVVDGHEWMYRVPQPTFWRATTDNDRGSRFNIKSAQWLAADYVSPCVNIQVAIDGQPLPELPIAPLTNQYTDHDTATTVTITYTYQTPTVPATTVDVAYTVLIDGTIEVRSTYHGQADLPQLPVFGWRMQTPTPVTEFTYHGLSGETYPDRMAGASEGTYTITGMPVTPYLVPQENGMHMQTSWVELTRETTLNNADLQPGPFKLRISSLDQPFNFSCLPYTSLELENATHHEELPPVRRAVIVIAGAVRGVGGIDSWGSDVERAYHLPADQDYQTNFKLELVP</sequence>
<keyword evidence="3" id="KW-0378">Hydrolase</keyword>
<dbReference type="AlphaFoldDB" id="A0A0R1UP28"/>
<gene>
    <name evidence="6" type="ORF">FC21_GL000219</name>
</gene>
<dbReference type="PANTHER" id="PTHR46323">
    <property type="entry name" value="BETA-GALACTOSIDASE"/>
    <property type="match status" value="1"/>
</dbReference>
<dbReference type="OrthoDB" id="1934936at2"/>
<evidence type="ECO:0000259" key="5">
    <source>
        <dbReference type="SMART" id="SM01038"/>
    </source>
</evidence>
<dbReference type="GO" id="GO:0004565">
    <property type="term" value="F:beta-galactosidase activity"/>
    <property type="evidence" value="ECO:0007669"/>
    <property type="project" value="UniProtKB-EC"/>
</dbReference>
<dbReference type="InterPro" id="IPR014718">
    <property type="entry name" value="GH-type_carb-bd"/>
</dbReference>
<dbReference type="PATRIC" id="fig|1423742.4.peg.231"/>
<evidence type="ECO:0000256" key="3">
    <source>
        <dbReference type="ARBA" id="ARBA00022801"/>
    </source>
</evidence>
<dbReference type="InterPro" id="IPR050347">
    <property type="entry name" value="Bact_Beta-galactosidase"/>
</dbReference>
<proteinExistence type="predicted"/>
<evidence type="ECO:0000256" key="4">
    <source>
        <dbReference type="ARBA" id="ARBA00023295"/>
    </source>
</evidence>
<name>A0A0R1UP28_9LACO</name>
<keyword evidence="4" id="KW-0326">Glycosidase</keyword>
<dbReference type="RefSeq" id="WP_054653412.1">
    <property type="nucleotide sequence ID" value="NZ_AZGC01000053.1"/>
</dbReference>
<dbReference type="STRING" id="417373.GCA_001570685_01134"/>
<evidence type="ECO:0000256" key="2">
    <source>
        <dbReference type="ARBA" id="ARBA00012756"/>
    </source>
</evidence>